<proteinExistence type="predicted"/>
<evidence type="ECO:0000313" key="1">
    <source>
        <dbReference type="EMBL" id="PCD04440.1"/>
    </source>
</evidence>
<name>A0A2A4B8P6_9SPHN</name>
<comment type="caution">
    <text evidence="1">The sequence shown here is derived from an EMBL/GenBank/DDBJ whole genome shotgun (WGS) entry which is preliminary data.</text>
</comment>
<reference evidence="1 2" key="1">
    <citation type="submission" date="2017-09" db="EMBL/GenBank/DDBJ databases">
        <title>Sphingomonas spermidinifaciens 9NM-10, whole genome shotgun sequence.</title>
        <authorList>
            <person name="Feng G."/>
            <person name="Zhu H."/>
        </authorList>
    </citation>
    <scope>NUCLEOTIDE SEQUENCE [LARGE SCALE GENOMIC DNA]</scope>
    <source>
        <strain evidence="1 2">9NM-10</strain>
    </source>
</reference>
<accession>A0A2A4B8P6</accession>
<gene>
    <name evidence="1" type="ORF">COC42_09295</name>
</gene>
<protein>
    <submittedName>
        <fullName evidence="1">Ribonuclease</fullName>
    </submittedName>
</protein>
<dbReference type="Proteomes" id="UP000218366">
    <property type="component" value="Unassembled WGS sequence"/>
</dbReference>
<dbReference type="EMBL" id="NWMW01000001">
    <property type="protein sequence ID" value="PCD04440.1"/>
    <property type="molecule type" value="Genomic_DNA"/>
</dbReference>
<dbReference type="OrthoDB" id="7403919at2"/>
<keyword evidence="2" id="KW-1185">Reference proteome</keyword>
<sequence length="319" mass="34102">MAEWLFEAGIGEARAALVSRGRIWKARIEVEASGPHEGMIARARLIERTGPRTGKVALPDRQGEALVEPLPPGITQRASLTIRIVREGIVERGRRRLPKAVPAEGAPRPGPTLRERIAATGIPVIDCHAHQPDAFEAAGWSEVLDEAITGDIAFPGGWLRMAVTPAMTLFDVDGAPPHGALSIAAAHAAAQAIERHGIGGSIGIDFPTLADKAERNAAAAALDAALPQPFERTAINGFGFLQVVRRRIRASLPEAILADPVGHAARAALRIAERVPPPVPDTHIVPEPVARWLARRPDLTDELTRRSGVAARFVAEEPR</sequence>
<evidence type="ECO:0000313" key="2">
    <source>
        <dbReference type="Proteomes" id="UP000218366"/>
    </source>
</evidence>
<organism evidence="1 2">
    <name type="scientific">Sphingomonas spermidinifaciens</name>
    <dbReference type="NCBI Taxonomy" id="1141889"/>
    <lineage>
        <taxon>Bacteria</taxon>
        <taxon>Pseudomonadati</taxon>
        <taxon>Pseudomonadota</taxon>
        <taxon>Alphaproteobacteria</taxon>
        <taxon>Sphingomonadales</taxon>
        <taxon>Sphingomonadaceae</taxon>
        <taxon>Sphingomonas</taxon>
    </lineage>
</organism>
<dbReference type="RefSeq" id="WP_096342834.1">
    <property type="nucleotide sequence ID" value="NZ_NWMW01000001.1"/>
</dbReference>
<dbReference type="AlphaFoldDB" id="A0A2A4B8P6"/>